<organism evidence="2 3">
    <name type="scientific">Nocardiopsis mwathae</name>
    <dbReference type="NCBI Taxonomy" id="1472723"/>
    <lineage>
        <taxon>Bacteria</taxon>
        <taxon>Bacillati</taxon>
        <taxon>Actinomycetota</taxon>
        <taxon>Actinomycetes</taxon>
        <taxon>Streptosporangiales</taxon>
        <taxon>Nocardiopsidaceae</taxon>
        <taxon>Nocardiopsis</taxon>
    </lineage>
</organism>
<sequence>MRLIVENRFALLGLVAIALAALFGVAFATRSMGADAGAAAPAFEQVPVESALRVCPAPVGGDRESELSTYTPVGGTGGGTLSAGPDIEGAPPMGETGEAGRPWTQDVTDVERPTVVRAEGAMAAGLEAVQTTVGEDDPYVAQVRCIEPGVSTWFAAPGENGLEKLRVHVANVDGTAATVNVDVYTPDGPLVGEETRGVPVDAHGEAVIDLTGLVDGVDTAVVHVRTNVGRVAAALFAENTETGADWVAPTQAPAERLAIPGVPGGGGGRQLIVAATGEEAVTADVRVYTTEGELDHEGFTGLSIPPGASMPLSLQDALGRQEATIVVEADGPVVAGVATARSGGRDTAYAAAADPLEGTVDGRGILPAAPDGVSTRLLLGAPEGAATVVVTAVAEDGERGERQTVQVEAGHTTTADLETPDGAHVLMVEVAEDSGPVYAARVLSDGSGDKRVTATLPVLPAPAEVLLPPVQDTLTGVVP</sequence>
<dbReference type="EMBL" id="JACHDS010000001">
    <property type="protein sequence ID" value="MBB6170113.1"/>
    <property type="molecule type" value="Genomic_DNA"/>
</dbReference>
<dbReference type="AlphaFoldDB" id="A0A7W9YDH7"/>
<evidence type="ECO:0000256" key="1">
    <source>
        <dbReference type="SAM" id="MobiDB-lite"/>
    </source>
</evidence>
<feature type="region of interest" description="Disordered" evidence="1">
    <location>
        <begin position="59"/>
        <end position="90"/>
    </location>
</feature>
<dbReference type="Pfam" id="PF18986">
    <property type="entry name" value="DUF5719"/>
    <property type="match status" value="1"/>
</dbReference>
<evidence type="ECO:0008006" key="4">
    <source>
        <dbReference type="Google" id="ProtNLM"/>
    </source>
</evidence>
<evidence type="ECO:0000313" key="3">
    <source>
        <dbReference type="Proteomes" id="UP000546642"/>
    </source>
</evidence>
<comment type="caution">
    <text evidence="2">The sequence shown here is derived from an EMBL/GenBank/DDBJ whole genome shotgun (WGS) entry which is preliminary data.</text>
</comment>
<gene>
    <name evidence="2" type="ORF">HNR23_000173</name>
</gene>
<keyword evidence="3" id="KW-1185">Reference proteome</keyword>
<dbReference type="InterPro" id="IPR043777">
    <property type="entry name" value="DUF5719"/>
</dbReference>
<reference evidence="2 3" key="1">
    <citation type="submission" date="2020-08" db="EMBL/GenBank/DDBJ databases">
        <title>Sequencing the genomes of 1000 actinobacteria strains.</title>
        <authorList>
            <person name="Klenk H.-P."/>
        </authorList>
    </citation>
    <scope>NUCLEOTIDE SEQUENCE [LARGE SCALE GENOMIC DNA]</scope>
    <source>
        <strain evidence="2 3">DSM 46659</strain>
    </source>
</reference>
<dbReference type="RefSeq" id="WP_184072530.1">
    <property type="nucleotide sequence ID" value="NZ_JACHDS010000001.1"/>
</dbReference>
<evidence type="ECO:0000313" key="2">
    <source>
        <dbReference type="EMBL" id="MBB6170113.1"/>
    </source>
</evidence>
<dbReference type="Proteomes" id="UP000546642">
    <property type="component" value="Unassembled WGS sequence"/>
</dbReference>
<proteinExistence type="predicted"/>
<name>A0A7W9YDH7_9ACTN</name>
<protein>
    <recommendedName>
        <fullName evidence="4">Secreted protein</fullName>
    </recommendedName>
</protein>
<accession>A0A7W9YDH7</accession>